<accession>A0A395HQ03</accession>
<evidence type="ECO:0000256" key="1">
    <source>
        <dbReference type="SAM" id="Phobius"/>
    </source>
</evidence>
<protein>
    <submittedName>
        <fullName evidence="2">Uncharacterized protein</fullName>
    </submittedName>
</protein>
<reference evidence="2 3" key="1">
    <citation type="submission" date="2018-02" db="EMBL/GenBank/DDBJ databases">
        <title>The genomes of Aspergillus section Nigri reveals drivers in fungal speciation.</title>
        <authorList>
            <consortium name="DOE Joint Genome Institute"/>
            <person name="Vesth T.C."/>
            <person name="Nybo J."/>
            <person name="Theobald S."/>
            <person name="Brandl J."/>
            <person name="Frisvad J.C."/>
            <person name="Nielsen K.F."/>
            <person name="Lyhne E.K."/>
            <person name="Kogle M.E."/>
            <person name="Kuo A."/>
            <person name="Riley R."/>
            <person name="Clum A."/>
            <person name="Nolan M."/>
            <person name="Lipzen A."/>
            <person name="Salamov A."/>
            <person name="Henrissat B."/>
            <person name="Wiebenga A."/>
            <person name="De vries R.P."/>
            <person name="Grigoriev I.V."/>
            <person name="Mortensen U.H."/>
            <person name="Andersen M.R."/>
            <person name="Baker S.E."/>
        </authorList>
    </citation>
    <scope>NUCLEOTIDE SEQUENCE [LARGE SCALE GENOMIC DNA]</scope>
    <source>
        <strain evidence="2 3">CBS 101889</strain>
    </source>
</reference>
<dbReference type="EMBL" id="KZ824298">
    <property type="protein sequence ID" value="RAL10021.1"/>
    <property type="molecule type" value="Genomic_DNA"/>
</dbReference>
<evidence type="ECO:0000313" key="3">
    <source>
        <dbReference type="Proteomes" id="UP000248961"/>
    </source>
</evidence>
<evidence type="ECO:0000313" key="2">
    <source>
        <dbReference type="EMBL" id="RAL10021.1"/>
    </source>
</evidence>
<sequence length="115" mass="13786">MPIVKAVLKAYVKSIDLTRKLGALFTAIEVFETSTPIWHPKPQPPPMIEQHREEVFEHRMLFFFFFFFLFFICYSVHLHFIKTLRTPYFLHHCNNIQLQLQKSFNSPQQLNHLPP</sequence>
<dbReference type="VEuPathDB" id="FungiDB:BO97DRAFT_145459"/>
<feature type="transmembrane region" description="Helical" evidence="1">
    <location>
        <begin position="60"/>
        <end position="81"/>
    </location>
</feature>
<name>A0A395HQ03_ASPHC</name>
<keyword evidence="1" id="KW-0472">Membrane</keyword>
<keyword evidence="3" id="KW-1185">Reference proteome</keyword>
<dbReference type="GeneID" id="37194423"/>
<keyword evidence="1" id="KW-0812">Transmembrane</keyword>
<dbReference type="RefSeq" id="XP_025549175.1">
    <property type="nucleotide sequence ID" value="XM_025690134.1"/>
</dbReference>
<proteinExistence type="predicted"/>
<dbReference type="AlphaFoldDB" id="A0A395HQ03"/>
<gene>
    <name evidence="2" type="ORF">BO97DRAFT_145459</name>
</gene>
<organism evidence="2 3">
    <name type="scientific">Aspergillus homomorphus (strain CBS 101889)</name>
    <dbReference type="NCBI Taxonomy" id="1450537"/>
    <lineage>
        <taxon>Eukaryota</taxon>
        <taxon>Fungi</taxon>
        <taxon>Dikarya</taxon>
        <taxon>Ascomycota</taxon>
        <taxon>Pezizomycotina</taxon>
        <taxon>Eurotiomycetes</taxon>
        <taxon>Eurotiomycetidae</taxon>
        <taxon>Eurotiales</taxon>
        <taxon>Aspergillaceae</taxon>
        <taxon>Aspergillus</taxon>
        <taxon>Aspergillus subgen. Circumdati</taxon>
    </lineage>
</organism>
<dbReference type="Proteomes" id="UP000248961">
    <property type="component" value="Unassembled WGS sequence"/>
</dbReference>
<keyword evidence="1" id="KW-1133">Transmembrane helix</keyword>